<dbReference type="AlphaFoldDB" id="A0AAN7RTV2"/>
<accession>A0AAN7RTV2</accession>
<evidence type="ECO:0000313" key="1">
    <source>
        <dbReference type="EMBL" id="KAK4816215.1"/>
    </source>
</evidence>
<keyword evidence="2" id="KW-1185">Reference proteome</keyword>
<name>A0AAN7RTV2_MYCAM</name>
<comment type="caution">
    <text evidence="1">The sequence shown here is derived from an EMBL/GenBank/DDBJ whole genome shotgun (WGS) entry which is preliminary data.</text>
</comment>
<organism evidence="1 2">
    <name type="scientific">Mycteria americana</name>
    <name type="common">Wood stork</name>
    <dbReference type="NCBI Taxonomy" id="33587"/>
    <lineage>
        <taxon>Eukaryota</taxon>
        <taxon>Metazoa</taxon>
        <taxon>Chordata</taxon>
        <taxon>Craniata</taxon>
        <taxon>Vertebrata</taxon>
        <taxon>Euteleostomi</taxon>
        <taxon>Archelosauria</taxon>
        <taxon>Archosauria</taxon>
        <taxon>Dinosauria</taxon>
        <taxon>Saurischia</taxon>
        <taxon>Theropoda</taxon>
        <taxon>Coelurosauria</taxon>
        <taxon>Aves</taxon>
        <taxon>Neognathae</taxon>
        <taxon>Neoaves</taxon>
        <taxon>Aequornithes</taxon>
        <taxon>Ciconiiformes</taxon>
        <taxon>Ciconiidae</taxon>
        <taxon>Mycteria</taxon>
    </lineage>
</organism>
<gene>
    <name evidence="1" type="ORF">QYF61_013453</name>
</gene>
<feature type="non-terminal residue" evidence="1">
    <location>
        <position position="289"/>
    </location>
</feature>
<dbReference type="EMBL" id="JAUNZN010000009">
    <property type="protein sequence ID" value="KAK4816215.1"/>
    <property type="molecule type" value="Genomic_DNA"/>
</dbReference>
<evidence type="ECO:0000313" key="2">
    <source>
        <dbReference type="Proteomes" id="UP001333110"/>
    </source>
</evidence>
<proteinExistence type="predicted"/>
<protein>
    <submittedName>
        <fullName evidence="1">Uncharacterized protein</fullName>
    </submittedName>
</protein>
<dbReference type="Proteomes" id="UP001333110">
    <property type="component" value="Unassembled WGS sequence"/>
</dbReference>
<reference evidence="1 2" key="1">
    <citation type="journal article" date="2023" name="J. Hered.">
        <title>Chromosome-level genome of the wood stork (Mycteria americana) provides insight into avian chromosome evolution.</title>
        <authorList>
            <person name="Flamio R. Jr."/>
            <person name="Ramstad K.M."/>
        </authorList>
    </citation>
    <scope>NUCLEOTIDE SEQUENCE [LARGE SCALE GENOMIC DNA]</scope>
    <source>
        <strain evidence="1">JAX WOST 10</strain>
    </source>
</reference>
<sequence length="289" mass="31841">MGRDVFPQIRLLKALSNLNFNTSNDGAPTASLGNLSHCLTTRVLKKFFRMSSLNLPSFTLKPLPLVLSLQAPIESPLCILKGCNKVSLEPSLLQAEQPQLSQPFFTGESLGTSPDCHDFSNMVDSGLATTTTNSLRIPGCIFSNCALAFLIPSLHIRAVSLYFSRDTHPWFHCLCISILHFSLTRSFTLLSHASLLPSLPNFLHVGIESSCTLRKMSLKSWQLCSFPMFLKAVSQGHPDSTLHLAHFPQDCEFHQRIITAVQATTDLLILCSSMLVSNRSSNASPLVRL</sequence>